<dbReference type="PATRIC" id="fig|1566026.4.peg.740"/>
<dbReference type="EMBL" id="JSVA01000013">
    <property type="protein sequence ID" value="KOF02376.1"/>
    <property type="molecule type" value="Genomic_DNA"/>
</dbReference>
<dbReference type="AlphaFoldDB" id="A0A0L8AJF5"/>
<dbReference type="OrthoDB" id="1227404at2"/>
<evidence type="ECO:0008006" key="5">
    <source>
        <dbReference type="Google" id="ProtNLM"/>
    </source>
</evidence>
<dbReference type="PANTHER" id="PTHR33418:SF1">
    <property type="entry name" value="HELICASE-ASSOCIATED DOMAIN-CONTAINING PROTEIN"/>
    <property type="match status" value="1"/>
</dbReference>
<comment type="caution">
    <text evidence="3">The sequence shown here is derived from an EMBL/GenBank/DDBJ whole genome shotgun (WGS) entry which is preliminary data.</text>
</comment>
<reference evidence="4" key="1">
    <citation type="submission" date="2014-11" db="EMBL/GenBank/DDBJ databases">
        <title>Genome sequencing of Roseivirga sp. D-25.</title>
        <authorList>
            <person name="Selvaratnam C."/>
            <person name="Thevarajoo S."/>
            <person name="Goh K.M."/>
            <person name="Eee R."/>
            <person name="Chan K.-G."/>
            <person name="Chong C.S."/>
        </authorList>
    </citation>
    <scope>NUCLEOTIDE SEQUENCE [LARGE SCALE GENOMIC DNA]</scope>
    <source>
        <strain evidence="4">D-25</strain>
    </source>
</reference>
<dbReference type="SUPFAM" id="SSF56024">
    <property type="entry name" value="Phospholipase D/nuclease"/>
    <property type="match status" value="1"/>
</dbReference>
<evidence type="ECO:0000259" key="1">
    <source>
        <dbReference type="Pfam" id="PF03457"/>
    </source>
</evidence>
<feature type="domain" description="Helicase-associated" evidence="1">
    <location>
        <begin position="240"/>
        <end position="301"/>
    </location>
</feature>
<dbReference type="RefSeq" id="WP_053224023.1">
    <property type="nucleotide sequence ID" value="NZ_JSVA01000013.1"/>
</dbReference>
<dbReference type="PANTHER" id="PTHR33418">
    <property type="entry name" value="HELICASE-ASSOCIATED"/>
    <property type="match status" value="1"/>
</dbReference>
<evidence type="ECO:0000313" key="4">
    <source>
        <dbReference type="Proteomes" id="UP000036908"/>
    </source>
</evidence>
<evidence type="ECO:0000313" key="3">
    <source>
        <dbReference type="EMBL" id="KOF02376.1"/>
    </source>
</evidence>
<proteinExistence type="predicted"/>
<organism evidence="3 4">
    <name type="scientific">Roseivirga seohaensis subsp. aquiponti</name>
    <dbReference type="NCBI Taxonomy" id="1566026"/>
    <lineage>
        <taxon>Bacteria</taxon>
        <taxon>Pseudomonadati</taxon>
        <taxon>Bacteroidota</taxon>
        <taxon>Cytophagia</taxon>
        <taxon>Cytophagales</taxon>
        <taxon>Roseivirgaceae</taxon>
        <taxon>Roseivirga</taxon>
    </lineage>
</organism>
<dbReference type="Gene3D" id="3.30.870.10">
    <property type="entry name" value="Endonuclease Chain A"/>
    <property type="match status" value="1"/>
</dbReference>
<gene>
    <name evidence="3" type="ORF">OB69_12235</name>
</gene>
<accession>A0A0L8AJF5</accession>
<dbReference type="Gene3D" id="6.10.140.530">
    <property type="match status" value="1"/>
</dbReference>
<sequence length="516" mass="61434">MITEFIGQGINDETDESAGNHICSSINNEVFTDMNFFIAFMRSKGLREMKPFIKKANREGRRLTVFVGIDEKITSKEALEMLLDLNVDAYIYNSKRYIFHPKVYLFQGQLRNRIIVGSSNLTKTGLFFNVESSVLLDFTSEDKSGMKVLNQLTDYFAPLLDFSSEHLDRVTPEHIQYLLDNSLISIEKYESDEDYVKKTHDETKERFKNPKIGELGQIEITEGSKSNKKYELKITEEYLEKWDSMFERMKAFKEKEGKTTVPRDYPDRTLYGWYRKQKDIYNHPTLKMPDEHLEKLMSIDFHFEDGHKERERLIEENWLALLKEAMDANEDIRVNHRYKFKGEGLGTWLVGVKQSNKKKKKLELRKEIEELGFDFKETSRKPEHVAKRFVDKLIDDPNPNKMAYQTNFNHYILPKKDILDPKMKKEIEEVWTLQFDEPRPWEKGTLDNDRTEEWRAWRYDKEKNPEGKWYKGQAHLGLLYYWVYHKKKSKRKMDMIVSNFTDKEKQELKNEGFPID</sequence>
<dbReference type="Proteomes" id="UP000036908">
    <property type="component" value="Unassembled WGS sequence"/>
</dbReference>
<dbReference type="InterPro" id="IPR025202">
    <property type="entry name" value="PLD-like_dom"/>
</dbReference>
<dbReference type="InterPro" id="IPR005114">
    <property type="entry name" value="Helicase_assoc"/>
</dbReference>
<feature type="domain" description="Phospholipase D-like" evidence="2">
    <location>
        <begin position="56"/>
        <end position="156"/>
    </location>
</feature>
<evidence type="ECO:0000259" key="2">
    <source>
        <dbReference type="Pfam" id="PF13091"/>
    </source>
</evidence>
<dbReference type="Pfam" id="PF13091">
    <property type="entry name" value="PLDc_2"/>
    <property type="match status" value="1"/>
</dbReference>
<name>A0A0L8AJF5_9BACT</name>
<dbReference type="Pfam" id="PF03457">
    <property type="entry name" value="HA"/>
    <property type="match status" value="1"/>
</dbReference>
<protein>
    <recommendedName>
        <fullName evidence="5">PLD phosphodiesterase domain-containing protein</fullName>
    </recommendedName>
</protein>
<keyword evidence="4" id="KW-1185">Reference proteome</keyword>